<dbReference type="HOGENOM" id="CLU_040681_9_1_2"/>
<dbReference type="GeneID" id="8982611"/>
<keyword evidence="3" id="KW-0486">Methionine biosynthesis</keyword>
<dbReference type="KEGG" id="mmh:Mmah_0470"/>
<gene>
    <name evidence="6" type="ordered locus">Mmah_0470</name>
</gene>
<keyword evidence="2 4" id="KW-0129">CBS domain</keyword>
<dbReference type="PANTHER" id="PTHR43080">
    <property type="entry name" value="CBS DOMAIN-CONTAINING PROTEIN CBSX3, MITOCHONDRIAL"/>
    <property type="match status" value="1"/>
</dbReference>
<protein>
    <submittedName>
        <fullName evidence="6">CBS domain containing membrane protein</fullName>
    </submittedName>
</protein>
<organism evidence="6 7">
    <name type="scientific">Methanohalophilus mahii (strain ATCC 35705 / DSM 5219 / SLP)</name>
    <dbReference type="NCBI Taxonomy" id="547558"/>
    <lineage>
        <taxon>Archaea</taxon>
        <taxon>Methanobacteriati</taxon>
        <taxon>Methanobacteriota</taxon>
        <taxon>Stenosarchaea group</taxon>
        <taxon>Methanomicrobia</taxon>
        <taxon>Methanosarcinales</taxon>
        <taxon>Methanosarcinaceae</taxon>
        <taxon>Methanohalophilus</taxon>
    </lineage>
</organism>
<dbReference type="STRING" id="547558.Mmah_0470"/>
<dbReference type="PANTHER" id="PTHR43080:SF2">
    <property type="entry name" value="CBS DOMAIN-CONTAINING PROTEIN"/>
    <property type="match status" value="1"/>
</dbReference>
<evidence type="ECO:0000313" key="6">
    <source>
        <dbReference type="EMBL" id="ADE35999.1"/>
    </source>
</evidence>
<evidence type="ECO:0000259" key="5">
    <source>
        <dbReference type="PROSITE" id="PS51371"/>
    </source>
</evidence>
<dbReference type="InterPro" id="IPR051257">
    <property type="entry name" value="Diverse_CBS-Domain"/>
</dbReference>
<evidence type="ECO:0000256" key="2">
    <source>
        <dbReference type="ARBA" id="ARBA00023122"/>
    </source>
</evidence>
<keyword evidence="7" id="KW-1185">Reference proteome</keyword>
<feature type="domain" description="CBS" evidence="5">
    <location>
        <begin position="110"/>
        <end position="166"/>
    </location>
</feature>
<dbReference type="InterPro" id="IPR046342">
    <property type="entry name" value="CBS_dom_sf"/>
</dbReference>
<evidence type="ECO:0000313" key="7">
    <source>
        <dbReference type="Proteomes" id="UP000001059"/>
    </source>
</evidence>
<dbReference type="InterPro" id="IPR000644">
    <property type="entry name" value="CBS_dom"/>
</dbReference>
<name>D5E9Z8_METMS</name>
<dbReference type="SUPFAM" id="SSF54631">
    <property type="entry name" value="CBS-domain pair"/>
    <property type="match status" value="1"/>
</dbReference>
<evidence type="ECO:0000256" key="3">
    <source>
        <dbReference type="ARBA" id="ARBA00023167"/>
    </source>
</evidence>
<dbReference type="Pfam" id="PF00571">
    <property type="entry name" value="CBS"/>
    <property type="match status" value="2"/>
</dbReference>
<reference evidence="6 7" key="1">
    <citation type="submission" date="2010-03" db="EMBL/GenBank/DDBJ databases">
        <title>The complete genome of Methanohalophilus mahii DSM 5219.</title>
        <authorList>
            <consortium name="US DOE Joint Genome Institute (JGI-PGF)"/>
            <person name="Lucas S."/>
            <person name="Copeland A."/>
            <person name="Lapidus A."/>
            <person name="Glavina del Rio T."/>
            <person name="Dalin E."/>
            <person name="Tice H."/>
            <person name="Bruce D."/>
            <person name="Goodwin L."/>
            <person name="Pitluck S."/>
            <person name="Kyrpides N."/>
            <person name="Mavromatis K."/>
            <person name="Ivanova N."/>
            <person name="Lykidis A."/>
            <person name="Saunders E."/>
            <person name="Brettin T."/>
            <person name="Detter J.C."/>
            <person name="Han C."/>
            <person name="Land M."/>
            <person name="Hauser L."/>
            <person name="Markowitz V."/>
            <person name="Cheng J.-F."/>
            <person name="Hugenholtz P."/>
            <person name="Woyke T."/>
            <person name="Wu D."/>
            <person name="Spring S."/>
            <person name="Schneider S."/>
            <person name="Schroeder M."/>
            <person name="Klenk H.-P."/>
            <person name="Eisen J.A."/>
        </authorList>
    </citation>
    <scope>NUCLEOTIDE SEQUENCE [LARGE SCALE GENOMIC DNA]</scope>
    <source>
        <strain evidence="7">ATCC 35705 / DSM 5219 / SLP</strain>
    </source>
</reference>
<keyword evidence="1" id="KW-0028">Amino-acid biosynthesis</keyword>
<dbReference type="CDD" id="cd02205">
    <property type="entry name" value="CBS_pair_SF"/>
    <property type="match status" value="1"/>
</dbReference>
<dbReference type="Proteomes" id="UP000001059">
    <property type="component" value="Chromosome"/>
</dbReference>
<dbReference type="AlphaFoldDB" id="D5E9Z8"/>
<evidence type="ECO:0000256" key="4">
    <source>
        <dbReference type="PROSITE-ProRule" id="PRU00703"/>
    </source>
</evidence>
<proteinExistence type="predicted"/>
<dbReference type="Gene3D" id="3.10.580.10">
    <property type="entry name" value="CBS-domain"/>
    <property type="match status" value="2"/>
</dbReference>
<dbReference type="SMART" id="SM00116">
    <property type="entry name" value="CBS"/>
    <property type="match status" value="2"/>
</dbReference>
<sequence>MPLDAPDKSKNPDYRDRFQISKQCATKKIIEVMTVEVVGIDESSSIEDTLELIGKYRFHNFPVVDKDYRLKGVIDQNIVLELLFHDRLPSSSHTHLTAVRSLGEDAKSIMIPHPLKVSRDTSLCEGVDMMLKHNINHVWVVDNDDKLIGVITKHDVINEAYRTRSKK</sequence>
<evidence type="ECO:0000256" key="1">
    <source>
        <dbReference type="ARBA" id="ARBA00022605"/>
    </source>
</evidence>
<dbReference type="GO" id="GO:0009086">
    <property type="term" value="P:methionine biosynthetic process"/>
    <property type="evidence" value="ECO:0007669"/>
    <property type="project" value="UniProtKB-KW"/>
</dbReference>
<dbReference type="RefSeq" id="WP_013036942.1">
    <property type="nucleotide sequence ID" value="NC_014002.1"/>
</dbReference>
<accession>D5E9Z8</accession>
<feature type="domain" description="CBS" evidence="5">
    <location>
        <begin position="33"/>
        <end position="90"/>
    </location>
</feature>
<dbReference type="EMBL" id="CP001994">
    <property type="protein sequence ID" value="ADE35999.1"/>
    <property type="molecule type" value="Genomic_DNA"/>
</dbReference>
<dbReference type="PROSITE" id="PS51371">
    <property type="entry name" value="CBS"/>
    <property type="match status" value="2"/>
</dbReference>
<dbReference type="OrthoDB" id="9280at2157"/>